<protein>
    <submittedName>
        <fullName evidence="2">Methyltransferase domain-containing protein</fullName>
    </submittedName>
</protein>
<proteinExistence type="predicted"/>
<dbReference type="GO" id="GO:0032259">
    <property type="term" value="P:methylation"/>
    <property type="evidence" value="ECO:0007669"/>
    <property type="project" value="UniProtKB-KW"/>
</dbReference>
<evidence type="ECO:0000259" key="1">
    <source>
        <dbReference type="Pfam" id="PF08241"/>
    </source>
</evidence>
<evidence type="ECO:0000313" key="3">
    <source>
        <dbReference type="Proteomes" id="UP001350748"/>
    </source>
</evidence>
<keyword evidence="3" id="KW-1185">Reference proteome</keyword>
<dbReference type="EMBL" id="JAZHYN010000051">
    <property type="protein sequence ID" value="MEF3367647.1"/>
    <property type="molecule type" value="Genomic_DNA"/>
</dbReference>
<dbReference type="InterPro" id="IPR029063">
    <property type="entry name" value="SAM-dependent_MTases_sf"/>
</dbReference>
<feature type="domain" description="Methyltransferase type 11" evidence="1">
    <location>
        <begin position="34"/>
        <end position="84"/>
    </location>
</feature>
<comment type="caution">
    <text evidence="2">The sequence shown here is derived from an EMBL/GenBank/DDBJ whole genome shotgun (WGS) entry which is preliminary data.</text>
</comment>
<dbReference type="RefSeq" id="WP_332082692.1">
    <property type="nucleotide sequence ID" value="NZ_JAZHYN010000051.1"/>
</dbReference>
<reference evidence="2 3" key="1">
    <citation type="submission" date="2024-02" db="EMBL/GenBank/DDBJ databases">
        <authorList>
            <person name="Grouzdev D."/>
        </authorList>
    </citation>
    <scope>NUCLEOTIDE SEQUENCE [LARGE SCALE GENOMIC DNA]</scope>
    <source>
        <strain evidence="2 3">9N</strain>
    </source>
</reference>
<keyword evidence="2" id="KW-0489">Methyltransferase</keyword>
<dbReference type="Proteomes" id="UP001350748">
    <property type="component" value="Unassembled WGS sequence"/>
</dbReference>
<dbReference type="SUPFAM" id="SSF53335">
    <property type="entry name" value="S-adenosyl-L-methionine-dependent methyltransferases"/>
    <property type="match status" value="1"/>
</dbReference>
<name>A0ABU7XKS6_9HYPH</name>
<sequence>MEQYLYFGNLGLGERQFQIANFIGLALHPSHDREIRHNALEALPFPENSIPKIQSQDVFEHLPFEKLPFILDEIYRVLKPAGVFRLSVPDYRSPLLKKRSIFDDRQRVIGDLMMGASATYDSATAQTKVSFSQDGNAHLWFPKYELILDLIVKSDIRKCATIKFYQCFTNDENFLTEPIPENEMFVLRSLPHDNRSNGKPISIVVDFVK</sequence>
<dbReference type="Pfam" id="PF08241">
    <property type="entry name" value="Methyltransf_11"/>
    <property type="match status" value="1"/>
</dbReference>
<dbReference type="GO" id="GO:0008168">
    <property type="term" value="F:methyltransferase activity"/>
    <property type="evidence" value="ECO:0007669"/>
    <property type="project" value="UniProtKB-KW"/>
</dbReference>
<evidence type="ECO:0000313" key="2">
    <source>
        <dbReference type="EMBL" id="MEF3367647.1"/>
    </source>
</evidence>
<accession>A0ABU7XKS6</accession>
<dbReference type="Gene3D" id="3.40.50.150">
    <property type="entry name" value="Vaccinia Virus protein VP39"/>
    <property type="match status" value="1"/>
</dbReference>
<dbReference type="InterPro" id="IPR013216">
    <property type="entry name" value="Methyltransf_11"/>
</dbReference>
<gene>
    <name evidence="2" type="ORF">V3H18_13995</name>
</gene>
<organism evidence="2 3">
    <name type="scientific">Methylocystis borbori</name>
    <dbReference type="NCBI Taxonomy" id="3118750"/>
    <lineage>
        <taxon>Bacteria</taxon>
        <taxon>Pseudomonadati</taxon>
        <taxon>Pseudomonadota</taxon>
        <taxon>Alphaproteobacteria</taxon>
        <taxon>Hyphomicrobiales</taxon>
        <taxon>Methylocystaceae</taxon>
        <taxon>Methylocystis</taxon>
    </lineage>
</organism>
<keyword evidence="2" id="KW-0808">Transferase</keyword>